<feature type="transmembrane region" description="Helical" evidence="2">
    <location>
        <begin position="12"/>
        <end position="31"/>
    </location>
</feature>
<dbReference type="Pfam" id="PF02470">
    <property type="entry name" value="MlaD"/>
    <property type="match status" value="1"/>
</dbReference>
<organism evidence="4 5">
    <name type="scientific">Algoriphagus lacus</name>
    <dbReference type="NCBI Taxonomy" id="2056311"/>
    <lineage>
        <taxon>Bacteria</taxon>
        <taxon>Pseudomonadati</taxon>
        <taxon>Bacteroidota</taxon>
        <taxon>Cytophagia</taxon>
        <taxon>Cytophagales</taxon>
        <taxon>Cyclobacteriaceae</taxon>
        <taxon>Algoriphagus</taxon>
    </lineage>
</organism>
<dbReference type="PANTHER" id="PTHR33371">
    <property type="entry name" value="INTERMEMBRANE PHOSPHOLIPID TRANSPORT SYSTEM BINDING PROTEIN MLAD-RELATED"/>
    <property type="match status" value="1"/>
</dbReference>
<evidence type="ECO:0000256" key="1">
    <source>
        <dbReference type="SAM" id="Coils"/>
    </source>
</evidence>
<evidence type="ECO:0000313" key="4">
    <source>
        <dbReference type="EMBL" id="RIW15867.1"/>
    </source>
</evidence>
<dbReference type="OrthoDB" id="9771725at2"/>
<name>A0A418PSG6_9BACT</name>
<sequence length="330" mass="36514">MKNDKAASNTKLGILVIAGSLFLIFSLYMIGRNQNIFGTSIPILAQIDHVNGLVQGNNVRFQGMEVGTVKSIEMENDSTIIMTMLIRKSMQSFIKKNALITINTDGLMGNKIVQIHPQTGEASTIEEGDILYPLDQVGTEEMIEKLSSTGEYLEQTLINLAEITERLNKSEAIWKILADPELALDLKGAVKELHIAGQNASAMAKAGKELVKTLEEGDGIVNSLFTDSLMDRNLEQSLENLNQTSANAAQLMDRMNTLLESVEKGQGTAGLILADTAFREQLVRTMENVEQSTYNLNQNMEAMKSNFLFRGYFKDQEKAQKKAEKEGNKN</sequence>
<evidence type="ECO:0000256" key="2">
    <source>
        <dbReference type="SAM" id="Phobius"/>
    </source>
</evidence>
<keyword evidence="2" id="KW-0812">Transmembrane</keyword>
<dbReference type="PANTHER" id="PTHR33371:SF4">
    <property type="entry name" value="INTERMEMBRANE PHOSPHOLIPID TRANSPORT SYSTEM BINDING PROTEIN MLAD"/>
    <property type="match status" value="1"/>
</dbReference>
<keyword evidence="1" id="KW-0175">Coiled coil</keyword>
<keyword evidence="2" id="KW-1133">Transmembrane helix</keyword>
<dbReference type="EMBL" id="QXML01000004">
    <property type="protein sequence ID" value="RIW15867.1"/>
    <property type="molecule type" value="Genomic_DNA"/>
</dbReference>
<dbReference type="InterPro" id="IPR052336">
    <property type="entry name" value="MlaD_Phospholipid_Transporter"/>
</dbReference>
<reference evidence="4 5" key="1">
    <citation type="submission" date="2018-09" db="EMBL/GenBank/DDBJ databases">
        <authorList>
            <person name="Wang X."/>
            <person name="Du Z."/>
        </authorList>
    </citation>
    <scope>NUCLEOTIDE SEQUENCE [LARGE SCALE GENOMIC DNA]</scope>
    <source>
        <strain evidence="4 5">N3</strain>
    </source>
</reference>
<feature type="domain" description="Mce/MlaD" evidence="3">
    <location>
        <begin position="42"/>
        <end position="117"/>
    </location>
</feature>
<evidence type="ECO:0000313" key="5">
    <source>
        <dbReference type="Proteomes" id="UP000283522"/>
    </source>
</evidence>
<dbReference type="AlphaFoldDB" id="A0A418PSG6"/>
<evidence type="ECO:0000259" key="3">
    <source>
        <dbReference type="Pfam" id="PF02470"/>
    </source>
</evidence>
<protein>
    <submittedName>
        <fullName evidence="4">MCE family protein</fullName>
    </submittedName>
</protein>
<dbReference type="Proteomes" id="UP000283522">
    <property type="component" value="Unassembled WGS sequence"/>
</dbReference>
<accession>A0A418PSG6</accession>
<gene>
    <name evidence="4" type="ORF">D0X99_10625</name>
</gene>
<keyword evidence="2" id="KW-0472">Membrane</keyword>
<keyword evidence="5" id="KW-1185">Reference proteome</keyword>
<feature type="coiled-coil region" evidence="1">
    <location>
        <begin position="234"/>
        <end position="261"/>
    </location>
</feature>
<comment type="caution">
    <text evidence="4">The sequence shown here is derived from an EMBL/GenBank/DDBJ whole genome shotgun (WGS) entry which is preliminary data.</text>
</comment>
<dbReference type="RefSeq" id="WP_119477803.1">
    <property type="nucleotide sequence ID" value="NZ_QXML01000004.1"/>
</dbReference>
<proteinExistence type="predicted"/>
<dbReference type="InterPro" id="IPR003399">
    <property type="entry name" value="Mce/MlaD"/>
</dbReference>